<protein>
    <recommendedName>
        <fullName evidence="3">Mating type gene</fullName>
    </recommendedName>
</protein>
<dbReference type="AlphaFoldDB" id="A0AAD9VZ57"/>
<name>A0AAD9VZ57_PHOAM</name>
<sequence>MDVENHNYVYLADNVTVDASKEAGQSYLKEIRVRMAGNKYVAHVLRQGGSQDPRIKRVARLLEQLNGQEQAMCDFCVEVFDTCARNPVRYVGFDPHLDNLMKKLRRAADYADEFGKRILLWVEHLRITGSVLSDTASRSLESSLPIQRDMTLGIVWSAAMACPAKIRPPGPSSLPYHPKGAPNPEEKEFRRYIDGKPAPLLEKNPQTGNLQPLNWRWDPDLRYPTPYNKFFRFDGPYFSPHKAQYPFKWNEFYLPRSAVLIWKYYTTRYNQVEENFINTGRLPVRDKKKEEEHQAQQKLYGDWLALSSGENYDRFSIKYELAHNEPIENATDPYVWTKPGTSERQVNFGDGTGKFKPEDLNRAMKICETGQRHSVPTIDAGIYLVLDRKIENSDASEEETLGQGDQ</sequence>
<proteinExistence type="predicted"/>
<organism evidence="1 2">
    <name type="scientific">Phomopsis amygdali</name>
    <name type="common">Fusicoccum amygdali</name>
    <dbReference type="NCBI Taxonomy" id="1214568"/>
    <lineage>
        <taxon>Eukaryota</taxon>
        <taxon>Fungi</taxon>
        <taxon>Dikarya</taxon>
        <taxon>Ascomycota</taxon>
        <taxon>Pezizomycotina</taxon>
        <taxon>Sordariomycetes</taxon>
        <taxon>Sordariomycetidae</taxon>
        <taxon>Diaporthales</taxon>
        <taxon>Diaporthaceae</taxon>
        <taxon>Diaporthe</taxon>
    </lineage>
</organism>
<reference evidence="1" key="1">
    <citation type="submission" date="2023-06" db="EMBL/GenBank/DDBJ databases">
        <authorList>
            <person name="Noh H."/>
        </authorList>
    </citation>
    <scope>NUCLEOTIDE SEQUENCE</scope>
    <source>
        <strain evidence="1">DUCC20226</strain>
    </source>
</reference>
<dbReference type="Proteomes" id="UP001265746">
    <property type="component" value="Unassembled WGS sequence"/>
</dbReference>
<gene>
    <name evidence="1" type="ORF">N8I77_010460</name>
</gene>
<evidence type="ECO:0000313" key="2">
    <source>
        <dbReference type="Proteomes" id="UP001265746"/>
    </source>
</evidence>
<evidence type="ECO:0000313" key="1">
    <source>
        <dbReference type="EMBL" id="KAK2600971.1"/>
    </source>
</evidence>
<keyword evidence="2" id="KW-1185">Reference proteome</keyword>
<dbReference type="EMBL" id="JAUJFL010000006">
    <property type="protein sequence ID" value="KAK2600971.1"/>
    <property type="molecule type" value="Genomic_DNA"/>
</dbReference>
<accession>A0AAD9VZ57</accession>
<comment type="caution">
    <text evidence="1">The sequence shown here is derived from an EMBL/GenBank/DDBJ whole genome shotgun (WGS) entry which is preliminary data.</text>
</comment>
<evidence type="ECO:0008006" key="3">
    <source>
        <dbReference type="Google" id="ProtNLM"/>
    </source>
</evidence>